<dbReference type="InterPro" id="IPR034005">
    <property type="entry name" value="M3A_DCP"/>
</dbReference>
<evidence type="ECO:0000313" key="14">
    <source>
        <dbReference type="Proteomes" id="UP000472839"/>
    </source>
</evidence>
<proteinExistence type="inferred from homology"/>
<evidence type="ECO:0000256" key="1">
    <source>
        <dbReference type="ARBA" id="ARBA00006040"/>
    </source>
</evidence>
<comment type="catalytic activity">
    <reaction evidence="7">
        <text>Hydrolysis of oligopeptides, with broad specificity. Gly or Ala commonly occur as P1 or P1' residues, but more distant residues are also important, as is shown by the fact that Z-Gly-Pro-Gly-|-Gly-Pro-Ala is cleaved, but not Z-(Gly)(5).</text>
        <dbReference type="EC" id="3.4.24.70"/>
    </reaction>
</comment>
<evidence type="ECO:0000256" key="7">
    <source>
        <dbReference type="ARBA" id="ARBA00024603"/>
    </source>
</evidence>
<evidence type="ECO:0000313" key="13">
    <source>
        <dbReference type="EMBL" id="KAB7890447.1"/>
    </source>
</evidence>
<dbReference type="RefSeq" id="WP_152240777.1">
    <property type="nucleotide sequence ID" value="NZ_WFKI01000008.1"/>
</dbReference>
<keyword evidence="2 9" id="KW-0645">Protease</keyword>
<name>A0A6L4WUW8_9BACT</name>
<dbReference type="EC" id="3.4.24.70" evidence="8"/>
<feature type="domain" description="Oligopeptidase A N-terminal" evidence="12">
    <location>
        <begin position="18"/>
        <end position="138"/>
    </location>
</feature>
<keyword evidence="6 9" id="KW-0482">Metalloprotease</keyword>
<dbReference type="SUPFAM" id="SSF55486">
    <property type="entry name" value="Metalloproteases ('zincins'), catalytic domain"/>
    <property type="match status" value="1"/>
</dbReference>
<gene>
    <name evidence="13" type="ORF">GBG19_03030</name>
</gene>
<dbReference type="FunFam" id="3.40.390.10:FF:000009">
    <property type="entry name" value="Oligopeptidase A"/>
    <property type="match status" value="1"/>
</dbReference>
<dbReference type="InterPro" id="IPR024079">
    <property type="entry name" value="MetalloPept_cat_dom_sf"/>
</dbReference>
<keyword evidence="3 9" id="KW-0479">Metal-binding</keyword>
<comment type="similarity">
    <text evidence="1 9">Belongs to the peptidase M3 family.</text>
</comment>
<dbReference type="AlphaFoldDB" id="A0A6L4WUW8"/>
<evidence type="ECO:0000256" key="4">
    <source>
        <dbReference type="ARBA" id="ARBA00022801"/>
    </source>
</evidence>
<organism evidence="13 14">
    <name type="scientific">Poseidonibacter ostreae</name>
    <dbReference type="NCBI Taxonomy" id="2654171"/>
    <lineage>
        <taxon>Bacteria</taxon>
        <taxon>Pseudomonadati</taxon>
        <taxon>Campylobacterota</taxon>
        <taxon>Epsilonproteobacteria</taxon>
        <taxon>Campylobacterales</taxon>
        <taxon>Arcobacteraceae</taxon>
        <taxon>Poseidonibacter</taxon>
    </lineage>
</organism>
<dbReference type="InterPro" id="IPR045666">
    <property type="entry name" value="OpdA_N"/>
</dbReference>
<feature type="coiled-coil region" evidence="10">
    <location>
        <begin position="7"/>
        <end position="37"/>
    </location>
</feature>
<keyword evidence="10" id="KW-0175">Coiled coil</keyword>
<dbReference type="Pfam" id="PF01432">
    <property type="entry name" value="Peptidase_M3"/>
    <property type="match status" value="1"/>
</dbReference>
<dbReference type="GO" id="GO:0006508">
    <property type="term" value="P:proteolysis"/>
    <property type="evidence" value="ECO:0007669"/>
    <property type="project" value="UniProtKB-KW"/>
</dbReference>
<protein>
    <recommendedName>
        <fullName evidence="8">oligopeptidase A</fullName>
        <ecNumber evidence="8">3.4.24.70</ecNumber>
    </recommendedName>
</protein>
<dbReference type="PANTHER" id="PTHR43660:SF1">
    <property type="entry name" value="DIPEPTIDYL CARBOXYPEPTIDASE"/>
    <property type="match status" value="1"/>
</dbReference>
<dbReference type="InterPro" id="IPR045090">
    <property type="entry name" value="Pept_M3A_M3B"/>
</dbReference>
<dbReference type="Gene3D" id="1.10.1370.10">
    <property type="entry name" value="Neurolysin, domain 3"/>
    <property type="match status" value="1"/>
</dbReference>
<dbReference type="CDD" id="cd06456">
    <property type="entry name" value="M3A_DCP"/>
    <property type="match status" value="1"/>
</dbReference>
<comment type="cofactor">
    <cofactor evidence="9">
        <name>Zn(2+)</name>
        <dbReference type="ChEBI" id="CHEBI:29105"/>
    </cofactor>
    <text evidence="9">Binds 1 zinc ion.</text>
</comment>
<keyword evidence="4 9" id="KW-0378">Hydrolase</keyword>
<reference evidence="13 14" key="1">
    <citation type="submission" date="2019-10" db="EMBL/GenBank/DDBJ databases">
        <title>Poseidonibacter ostreae sp. nov., isolated from the gut of the Ostrea denselamellosa.</title>
        <authorList>
            <person name="Choi A."/>
        </authorList>
    </citation>
    <scope>NUCLEOTIDE SEQUENCE [LARGE SCALE GENOMIC DNA]</scope>
    <source>
        <strain evidence="13 14">SJOD-M-33</strain>
    </source>
</reference>
<evidence type="ECO:0000259" key="11">
    <source>
        <dbReference type="Pfam" id="PF01432"/>
    </source>
</evidence>
<evidence type="ECO:0000256" key="10">
    <source>
        <dbReference type="SAM" id="Coils"/>
    </source>
</evidence>
<keyword evidence="5 9" id="KW-0862">Zinc</keyword>
<feature type="domain" description="Peptidase M3A/M3B catalytic" evidence="11">
    <location>
        <begin position="212"/>
        <end position="649"/>
    </location>
</feature>
<accession>A0A6L4WUW8</accession>
<sequence length="655" mass="76403">MFKEFNLEELTQSKVLLEKLLEQSKNEILELMKIEEKTYENFVMPYEEIGESINDFLTPIFHIDSVKNSEVTGKVYEECLPVISKYETWISQNESIYIALKAIQSNYKTSLNDIQNKVLENEIRDFILSGCHLDNDKKKRLEDINLTLSELSHKFSQNLLDATNEFEMIIENEEDIKEIPVSDLELAKFEEDGKTKYKFTLQIPSYMAYITYGTSRDRREEIYKAYCTKAPQNGKIIEQILKLKNEKVKILGFNSYSEYSLQTKMASKEEEVVTFLEELGHKGKAKAIEELEEIKQLASKDGINDFRSSDMAYYSEKLKKAKYDLDEEYYRPYFEQESVLNGFFDFLYQMFDIKFVQTDAKAWDDKVRVYNLLSNEKEIARIYIDLEARKDKRGGAWMNNWHSHYVDSKGEKHLPTAFIVCNFPQSTDTTPSLLRHSDVVTLFHEMGHALHHLVSDIEDPYVSGISGVAWDTVEFPSQFLEYFSYDKDVLKLFAKHYKTQEVLDDEAINRIIKAKNFQSSLSLVRQVEFALFDFKLYQDLYNSEEEVQNLLDEVRKEFAVMIPPSYNKFQNGFSHIFAGGYSAGYYSYKWAEVLSADAFYMFIDSGNIFNKELALKYKETILSKGGSSNMDQLFYNFAQRKPSIDSLLKIDGIIS</sequence>
<dbReference type="GO" id="GO:0005829">
    <property type="term" value="C:cytosol"/>
    <property type="evidence" value="ECO:0007669"/>
    <property type="project" value="UniProtKB-ARBA"/>
</dbReference>
<evidence type="ECO:0000256" key="9">
    <source>
        <dbReference type="RuleBase" id="RU003435"/>
    </source>
</evidence>
<dbReference type="GO" id="GO:0004222">
    <property type="term" value="F:metalloendopeptidase activity"/>
    <property type="evidence" value="ECO:0007669"/>
    <property type="project" value="UniProtKB-EC"/>
</dbReference>
<comment type="caution">
    <text evidence="13">The sequence shown here is derived from an EMBL/GenBank/DDBJ whole genome shotgun (WGS) entry which is preliminary data.</text>
</comment>
<evidence type="ECO:0000256" key="2">
    <source>
        <dbReference type="ARBA" id="ARBA00022670"/>
    </source>
</evidence>
<evidence type="ECO:0000256" key="8">
    <source>
        <dbReference type="ARBA" id="ARBA00026100"/>
    </source>
</evidence>
<evidence type="ECO:0000259" key="12">
    <source>
        <dbReference type="Pfam" id="PF19310"/>
    </source>
</evidence>
<dbReference type="Proteomes" id="UP000472839">
    <property type="component" value="Unassembled WGS sequence"/>
</dbReference>
<evidence type="ECO:0000256" key="3">
    <source>
        <dbReference type="ARBA" id="ARBA00022723"/>
    </source>
</evidence>
<dbReference type="EMBL" id="WFKK01000005">
    <property type="protein sequence ID" value="KAB7890447.1"/>
    <property type="molecule type" value="Genomic_DNA"/>
</dbReference>
<evidence type="ECO:0000256" key="5">
    <source>
        <dbReference type="ARBA" id="ARBA00022833"/>
    </source>
</evidence>
<evidence type="ECO:0000256" key="6">
    <source>
        <dbReference type="ARBA" id="ARBA00023049"/>
    </source>
</evidence>
<dbReference type="GO" id="GO:0046872">
    <property type="term" value="F:metal ion binding"/>
    <property type="evidence" value="ECO:0007669"/>
    <property type="project" value="UniProtKB-UniRule"/>
</dbReference>
<dbReference type="Pfam" id="PF19310">
    <property type="entry name" value="TOP_N"/>
    <property type="match status" value="1"/>
</dbReference>
<dbReference type="Gene3D" id="3.40.390.10">
    <property type="entry name" value="Collagenase (Catalytic Domain)"/>
    <property type="match status" value="1"/>
</dbReference>
<dbReference type="InterPro" id="IPR001567">
    <property type="entry name" value="Pept_M3A_M3B_dom"/>
</dbReference>
<dbReference type="PANTHER" id="PTHR43660">
    <property type="entry name" value="DIPEPTIDYL CARBOXYPEPTIDASE"/>
    <property type="match status" value="1"/>
</dbReference>
<dbReference type="InterPro" id="IPR024077">
    <property type="entry name" value="Neurolysin/TOP_dom2"/>
</dbReference>